<protein>
    <submittedName>
        <fullName evidence="6">YafY family protein</fullName>
    </submittedName>
</protein>
<evidence type="ECO:0000313" key="6">
    <source>
        <dbReference type="EMBL" id="GAA4618657.1"/>
    </source>
</evidence>
<proteinExistence type="predicted"/>
<keyword evidence="2" id="KW-0238">DNA-binding</keyword>
<dbReference type="InterPro" id="IPR028349">
    <property type="entry name" value="PafC-like"/>
</dbReference>
<dbReference type="Pfam" id="PF13280">
    <property type="entry name" value="WYL"/>
    <property type="match status" value="1"/>
</dbReference>
<dbReference type="InterPro" id="IPR051534">
    <property type="entry name" value="CBASS_pafABC_assoc_protein"/>
</dbReference>
<dbReference type="PANTHER" id="PTHR34580">
    <property type="match status" value="1"/>
</dbReference>
<dbReference type="RefSeq" id="WP_345366859.1">
    <property type="nucleotide sequence ID" value="NZ_BAABHJ010000040.1"/>
</dbReference>
<dbReference type="InterPro" id="IPR057727">
    <property type="entry name" value="WCX_dom"/>
</dbReference>
<evidence type="ECO:0000259" key="5">
    <source>
        <dbReference type="PROSITE" id="PS51000"/>
    </source>
</evidence>
<dbReference type="InterPro" id="IPR013196">
    <property type="entry name" value="HTH_11"/>
</dbReference>
<dbReference type="Pfam" id="PF25583">
    <property type="entry name" value="WCX"/>
    <property type="match status" value="1"/>
</dbReference>
<keyword evidence="3" id="KW-0804">Transcription</keyword>
<evidence type="ECO:0000256" key="3">
    <source>
        <dbReference type="ARBA" id="ARBA00023163"/>
    </source>
</evidence>
<dbReference type="Gene3D" id="1.10.10.10">
    <property type="entry name" value="Winged helix-like DNA-binding domain superfamily/Winged helix DNA-binding domain"/>
    <property type="match status" value="1"/>
</dbReference>
<evidence type="ECO:0000313" key="7">
    <source>
        <dbReference type="Proteomes" id="UP001500212"/>
    </source>
</evidence>
<accession>A0ABP8U0U6</accession>
<comment type="caution">
    <text evidence="6">The sequence shown here is derived from an EMBL/GenBank/DDBJ whole genome shotgun (WGS) entry which is preliminary data.</text>
</comment>
<keyword evidence="7" id="KW-1185">Reference proteome</keyword>
<organism evidence="6 7">
    <name type="scientific">Actinoallomurus liliacearum</name>
    <dbReference type="NCBI Taxonomy" id="1080073"/>
    <lineage>
        <taxon>Bacteria</taxon>
        <taxon>Bacillati</taxon>
        <taxon>Actinomycetota</taxon>
        <taxon>Actinomycetes</taxon>
        <taxon>Streptosporangiales</taxon>
        <taxon>Thermomonosporaceae</taxon>
        <taxon>Actinoallomurus</taxon>
    </lineage>
</organism>
<reference evidence="7" key="1">
    <citation type="journal article" date="2019" name="Int. J. Syst. Evol. Microbiol.">
        <title>The Global Catalogue of Microorganisms (GCM) 10K type strain sequencing project: providing services to taxonomists for standard genome sequencing and annotation.</title>
        <authorList>
            <consortium name="The Broad Institute Genomics Platform"/>
            <consortium name="The Broad Institute Genome Sequencing Center for Infectious Disease"/>
            <person name="Wu L."/>
            <person name="Ma J."/>
        </authorList>
    </citation>
    <scope>NUCLEOTIDE SEQUENCE [LARGE SCALE GENOMIC DNA]</scope>
    <source>
        <strain evidence="7">JCM 17938</strain>
    </source>
</reference>
<dbReference type="InterPro" id="IPR001034">
    <property type="entry name" value="DeoR_HTH"/>
</dbReference>
<dbReference type="PROSITE" id="PS51000">
    <property type="entry name" value="HTH_DEOR_2"/>
    <property type="match status" value="1"/>
</dbReference>
<dbReference type="PROSITE" id="PS00894">
    <property type="entry name" value="HTH_DEOR_1"/>
    <property type="match status" value="1"/>
</dbReference>
<feature type="domain" description="HTH deoR-type" evidence="5">
    <location>
        <begin position="2"/>
        <end position="57"/>
    </location>
</feature>
<dbReference type="PIRSF" id="PIRSF016838">
    <property type="entry name" value="PafC"/>
    <property type="match status" value="1"/>
</dbReference>
<dbReference type="InterPro" id="IPR026881">
    <property type="entry name" value="WYL_dom"/>
</dbReference>
<evidence type="ECO:0000256" key="4">
    <source>
        <dbReference type="SAM" id="MobiDB-lite"/>
    </source>
</evidence>
<dbReference type="PANTHER" id="PTHR34580:SF3">
    <property type="entry name" value="PROTEIN PAFB"/>
    <property type="match status" value="1"/>
</dbReference>
<dbReference type="Pfam" id="PF08279">
    <property type="entry name" value="HTH_11"/>
    <property type="match status" value="1"/>
</dbReference>
<dbReference type="InterPro" id="IPR036390">
    <property type="entry name" value="WH_DNA-bd_sf"/>
</dbReference>
<dbReference type="InterPro" id="IPR018356">
    <property type="entry name" value="Tscrpt_reg_HTH_DeoR_CS"/>
</dbReference>
<feature type="region of interest" description="Disordered" evidence="4">
    <location>
        <begin position="316"/>
        <end position="345"/>
    </location>
</feature>
<sequence length="345" mass="37707">MTAARLLTLLSLLQTPREWPGSELAERMGVSPRTVRRDVERLRDLGYPVEATMGPAGGYRLVAGTAMPPLLVDDEEAVAIAVALSTAAAHPVGGMAEASLRALTKLEQVLPSHLRQRVGALGAATVALLGEAGPSIDPDDLTTVAVAAASRRRLRFAYRSREEPEVGGADNDRLVEPYRLVAAGRRWYLVAYDLGRDDWRIFRMDRVRRPRPTGVPNTPRRPPEEDAAAYVTRKLHSLVPTYQALVTLHLPADDAPAGRLGEVEPVDARTCRLRTHADTLDWLALRLAMLGCEFTVHDPPELIDYLRSLSARVLRSTTDPARAREPRSSGLSDGERPPPPARAPS</sequence>
<dbReference type="Proteomes" id="UP001500212">
    <property type="component" value="Unassembled WGS sequence"/>
</dbReference>
<keyword evidence="1" id="KW-0805">Transcription regulation</keyword>
<evidence type="ECO:0000256" key="2">
    <source>
        <dbReference type="ARBA" id="ARBA00023125"/>
    </source>
</evidence>
<evidence type="ECO:0000256" key="1">
    <source>
        <dbReference type="ARBA" id="ARBA00023015"/>
    </source>
</evidence>
<name>A0ABP8U0U6_9ACTN</name>
<dbReference type="SUPFAM" id="SSF46785">
    <property type="entry name" value="Winged helix' DNA-binding domain"/>
    <property type="match status" value="1"/>
</dbReference>
<gene>
    <name evidence="6" type="ORF">GCM10023195_84010</name>
</gene>
<dbReference type="InterPro" id="IPR036388">
    <property type="entry name" value="WH-like_DNA-bd_sf"/>
</dbReference>
<dbReference type="PROSITE" id="PS52050">
    <property type="entry name" value="WYL"/>
    <property type="match status" value="1"/>
</dbReference>
<dbReference type="EMBL" id="BAABHJ010000040">
    <property type="protein sequence ID" value="GAA4618657.1"/>
    <property type="molecule type" value="Genomic_DNA"/>
</dbReference>